<sequence length="534" mass="60257">MEKEYLPLLLPERKCGFISIEVVSDALLIKFYPMSKVPRSQLSIFSHFLFTHRLPECLISHLNNDNKALNDVTVIDTSIFTRCLIDSSQCQISFLSDEKPTVGLKFVSPFYFLTFLNQISITHILNSESNDCFSISPIKVQKTVYTVSKNPLANTDDLNAHKSLLEYLNLTFDATQTILTPFDSSILLKLLETPDDMDALTKLSKSLVPSYFAPLLIVILLLDSPLFEGENNSLLNVQINNENHALRISSAKVPMKRLSGVVPDPAPLQSAPKKLYGVDEVSLGGSSEICTDYNALKSQWTTITSSQFQHMPNFRISLKLLENVLLATFPSGHPLIKVIFNAMASHFMMRDKFETYVSEFYHTMTAVAQIFHPIEKIIEIDATEMEHFIFWLFTALISRTGTVELIEQRNPAELLQNSFRIVMVFHPLMYDVIDKAGLSSFKFPMTVVYSLYSKVTQGPKLWSIWVAALASGDPMNFFQTMMAMALIVLFPEVAGSNNVIEAVEKHLKLLFEKCPSEVLISNTIKMIDAYSLNQ</sequence>
<organism evidence="1 2">
    <name type="scientific">Tritrichomonas foetus</name>
    <dbReference type="NCBI Taxonomy" id="1144522"/>
    <lineage>
        <taxon>Eukaryota</taxon>
        <taxon>Metamonada</taxon>
        <taxon>Parabasalia</taxon>
        <taxon>Tritrichomonadida</taxon>
        <taxon>Tritrichomonadidae</taxon>
        <taxon>Tritrichomonas</taxon>
    </lineage>
</organism>
<dbReference type="OrthoDB" id="10266381at2759"/>
<dbReference type="EMBL" id="MLAK01000738">
    <property type="protein sequence ID" value="OHT06067.1"/>
    <property type="molecule type" value="Genomic_DNA"/>
</dbReference>
<reference evidence="1" key="1">
    <citation type="submission" date="2016-10" db="EMBL/GenBank/DDBJ databases">
        <authorList>
            <person name="Benchimol M."/>
            <person name="Almeida L.G."/>
            <person name="Vasconcelos A.T."/>
            <person name="Perreira-Neves A."/>
            <person name="Rosa I.A."/>
            <person name="Tasca T."/>
            <person name="Bogo M.R."/>
            <person name="de Souza W."/>
        </authorList>
    </citation>
    <scope>NUCLEOTIDE SEQUENCE [LARGE SCALE GENOMIC DNA]</scope>
    <source>
        <strain evidence="1">K</strain>
    </source>
</reference>
<evidence type="ECO:0000313" key="1">
    <source>
        <dbReference type="EMBL" id="OHT06067.1"/>
    </source>
</evidence>
<name>A0A1J4K4E8_9EUKA</name>
<proteinExistence type="predicted"/>
<dbReference type="RefSeq" id="XP_068359203.1">
    <property type="nucleotide sequence ID" value="XM_068492676.1"/>
</dbReference>
<protein>
    <recommendedName>
        <fullName evidence="3">Rab-GAP TBC domain-containing protein</fullName>
    </recommendedName>
</protein>
<gene>
    <name evidence="1" type="ORF">TRFO_05726</name>
</gene>
<evidence type="ECO:0008006" key="3">
    <source>
        <dbReference type="Google" id="ProtNLM"/>
    </source>
</evidence>
<keyword evidence="2" id="KW-1185">Reference proteome</keyword>
<dbReference type="VEuPathDB" id="TrichDB:TRFO_05726"/>
<dbReference type="GeneID" id="94827380"/>
<dbReference type="AlphaFoldDB" id="A0A1J4K4E8"/>
<comment type="caution">
    <text evidence="1">The sequence shown here is derived from an EMBL/GenBank/DDBJ whole genome shotgun (WGS) entry which is preliminary data.</text>
</comment>
<evidence type="ECO:0000313" key="2">
    <source>
        <dbReference type="Proteomes" id="UP000179807"/>
    </source>
</evidence>
<accession>A0A1J4K4E8</accession>
<dbReference type="Proteomes" id="UP000179807">
    <property type="component" value="Unassembled WGS sequence"/>
</dbReference>